<accession>R0EAC9</accession>
<dbReference type="Gene3D" id="1.20.1300.10">
    <property type="entry name" value="Fumarate reductase/succinate dehydrogenase, transmembrane subunit"/>
    <property type="match status" value="1"/>
</dbReference>
<feature type="transmembrane region" description="Helical" evidence="1">
    <location>
        <begin position="34"/>
        <end position="55"/>
    </location>
</feature>
<dbReference type="Proteomes" id="UP000013280">
    <property type="component" value="Unassembled WGS sequence"/>
</dbReference>
<keyword evidence="1" id="KW-0812">Transmembrane</keyword>
<dbReference type="PATRIC" id="fig|1264675.3.peg.630"/>
<comment type="caution">
    <text evidence="2">The sequence shown here is derived from an EMBL/GenBank/DDBJ whole genome shotgun (WGS) entry which is preliminary data.</text>
</comment>
<gene>
    <name evidence="2" type="ORF">OR214_00632</name>
</gene>
<reference evidence="2 3" key="1">
    <citation type="journal article" date="2013" name="Genome Announc.">
        <title>Draft Genome Sequence for Ralstonia sp. Strain OR214, a Bacterium with Potential for Bioremediation.</title>
        <authorList>
            <person name="Utturkar S.M."/>
            <person name="Bollmann A."/>
            <person name="Brzoska R.M."/>
            <person name="Klingeman D.M."/>
            <person name="Epstein S.E."/>
            <person name="Palumbo A.V."/>
            <person name="Brown S.D."/>
        </authorList>
    </citation>
    <scope>NUCLEOTIDE SEQUENCE [LARGE SCALE GENOMIC DNA]</scope>
    <source>
        <strain evidence="2 3">OR214</strain>
    </source>
</reference>
<name>R0EAC9_RALPI</name>
<keyword evidence="1" id="KW-1133">Transmembrane helix</keyword>
<evidence type="ECO:0000256" key="1">
    <source>
        <dbReference type="SAM" id="Phobius"/>
    </source>
</evidence>
<feature type="transmembrane region" description="Helical" evidence="1">
    <location>
        <begin position="174"/>
        <end position="198"/>
    </location>
</feature>
<dbReference type="EMBL" id="APMQ01000002">
    <property type="protein sequence ID" value="ENZ79064.1"/>
    <property type="molecule type" value="Genomic_DNA"/>
</dbReference>
<keyword evidence="1" id="KW-0472">Membrane</keyword>
<feature type="transmembrane region" description="Helical" evidence="1">
    <location>
        <begin position="141"/>
        <end position="162"/>
    </location>
</feature>
<organism evidence="2 3">
    <name type="scientific">Ralstonia pickettii OR214</name>
    <dbReference type="NCBI Taxonomy" id="1264675"/>
    <lineage>
        <taxon>Bacteria</taxon>
        <taxon>Pseudomonadati</taxon>
        <taxon>Pseudomonadota</taxon>
        <taxon>Betaproteobacteria</taxon>
        <taxon>Burkholderiales</taxon>
        <taxon>Burkholderiaceae</taxon>
        <taxon>Ralstonia</taxon>
    </lineage>
</organism>
<proteinExistence type="predicted"/>
<dbReference type="SUPFAM" id="SSF81343">
    <property type="entry name" value="Fumarate reductase respiratory complex transmembrane subunits"/>
    <property type="match status" value="1"/>
</dbReference>
<feature type="transmembrane region" description="Helical" evidence="1">
    <location>
        <begin position="231"/>
        <end position="251"/>
    </location>
</feature>
<feature type="transmembrane region" description="Helical" evidence="1">
    <location>
        <begin position="100"/>
        <end position="120"/>
    </location>
</feature>
<dbReference type="AlphaFoldDB" id="R0EAC9"/>
<sequence precursor="true">MTAVFAVPAIGLLIVARLSGHAPKTRAEIRVRRFAYMTVASPTIFVFFGVVWYMCGTPIEDIWVWPILWIAIALWIVYASDSPISVDKENPSRWRMAHGIAGSLALVYVLFHVANHLFGLSGPDAHAAVMKAGRIVYRSPLVQPLLVMGMLFQVFTGIRLALFWSTKPAGFHRVFQVATGFYLSLFIVGHMNSVFIFARTFLKIDTDWAFASGAPAGLVHDVWNNRLIPHYALGVFFVLSHLASGLRVVLLHHGANQRYVNRVWNATVVLSAVVAIAVSLALTGLRLPHG</sequence>
<dbReference type="GO" id="GO:0016020">
    <property type="term" value="C:membrane"/>
    <property type="evidence" value="ECO:0007669"/>
    <property type="project" value="InterPro"/>
</dbReference>
<dbReference type="InterPro" id="IPR034804">
    <property type="entry name" value="SQR/QFR_C/D"/>
</dbReference>
<feature type="transmembrane region" description="Helical" evidence="1">
    <location>
        <begin position="62"/>
        <end position="80"/>
    </location>
</feature>
<protein>
    <submittedName>
        <fullName evidence="2">Uncharacterized protein</fullName>
    </submittedName>
</protein>
<evidence type="ECO:0000313" key="3">
    <source>
        <dbReference type="Proteomes" id="UP000013280"/>
    </source>
</evidence>
<evidence type="ECO:0000313" key="2">
    <source>
        <dbReference type="EMBL" id="ENZ79064.1"/>
    </source>
</evidence>
<feature type="transmembrane region" description="Helical" evidence="1">
    <location>
        <begin position="263"/>
        <end position="285"/>
    </location>
</feature>